<organism evidence="7 8">
    <name type="scientific">Treponema lecithinolyticum ATCC 700332</name>
    <dbReference type="NCBI Taxonomy" id="1321815"/>
    <lineage>
        <taxon>Bacteria</taxon>
        <taxon>Pseudomonadati</taxon>
        <taxon>Spirochaetota</taxon>
        <taxon>Spirochaetia</taxon>
        <taxon>Spirochaetales</taxon>
        <taxon>Treponemataceae</taxon>
        <taxon>Treponema</taxon>
    </lineage>
</organism>
<evidence type="ECO:0000256" key="4">
    <source>
        <dbReference type="ARBA" id="ARBA00022970"/>
    </source>
</evidence>
<evidence type="ECO:0000256" key="2">
    <source>
        <dbReference type="ARBA" id="ARBA00022448"/>
    </source>
</evidence>
<keyword evidence="3" id="KW-0732">Signal</keyword>
<evidence type="ECO:0000256" key="1">
    <source>
        <dbReference type="ARBA" id="ARBA00010062"/>
    </source>
</evidence>
<keyword evidence="5" id="KW-0472">Membrane</keyword>
<keyword evidence="5" id="KW-1133">Transmembrane helix</keyword>
<keyword evidence="5" id="KW-0812">Transmembrane</keyword>
<comment type="caution">
    <text evidence="7">The sequence shown here is derived from an EMBL/GenBank/DDBJ whole genome shotgun (WGS) entry which is preliminary data.</text>
</comment>
<evidence type="ECO:0000259" key="6">
    <source>
        <dbReference type="Pfam" id="PF13458"/>
    </source>
</evidence>
<dbReference type="Gene3D" id="3.40.50.2300">
    <property type="match status" value="2"/>
</dbReference>
<name>A0ABN0NWW9_TRELE</name>
<dbReference type="InterPro" id="IPR028081">
    <property type="entry name" value="Leu-bd"/>
</dbReference>
<protein>
    <submittedName>
        <fullName evidence="7">Ligand-binding protein, receptor family</fullName>
    </submittedName>
</protein>
<accession>A0ABN0NWW9</accession>
<dbReference type="InterPro" id="IPR051010">
    <property type="entry name" value="BCAA_transport"/>
</dbReference>
<evidence type="ECO:0000256" key="3">
    <source>
        <dbReference type="ARBA" id="ARBA00022729"/>
    </source>
</evidence>
<dbReference type="PROSITE" id="PS51257">
    <property type="entry name" value="PROKAR_LIPOPROTEIN"/>
    <property type="match status" value="1"/>
</dbReference>
<evidence type="ECO:0000256" key="5">
    <source>
        <dbReference type="SAM" id="Phobius"/>
    </source>
</evidence>
<gene>
    <name evidence="7" type="ORF">HMPREF9193_01866</name>
</gene>
<comment type="similarity">
    <text evidence="1">Belongs to the leucine-binding protein family.</text>
</comment>
<dbReference type="Proteomes" id="UP000016649">
    <property type="component" value="Unassembled WGS sequence"/>
</dbReference>
<sequence length="388" mass="41290">MLFSKKSIPFLGYAAFVTAVAAVLVFFAGCAKKESDHFVIGGIFPLSGPVAVYGNEARNGVELAVLEINAAGGIGGKQIKLISEDDEGNPEKTVNVYKKLTTKDGVKVIIGSLTSGATAAITSLAQAQKVVLLAPAATLPSITDAGDFIFRACFIDPFQGTVGGKFTAENLGKKRAAVLYNITNDYSVGLYENFKIAFEKAGGSLCAAESYSDGDKDYRAQLTKIKNAAPDVVYLPDYYGTVALIAKQLREQGIDTAMVGGDGWGGLMENAGDEVVNGFYSDHYAADSTDEKVTQFVDSYKKMYKTTPVSFAALAYDCVYLLKDAAERASSASDTTSLKEALEKTNGSYVTGNLTFDEKHNPIKSAVMMEIVKKDGKLTAVYKAAVNP</sequence>
<keyword evidence="7" id="KW-0675">Receptor</keyword>
<feature type="transmembrane region" description="Helical" evidence="5">
    <location>
        <begin position="7"/>
        <end position="28"/>
    </location>
</feature>
<keyword evidence="2" id="KW-0813">Transport</keyword>
<dbReference type="Pfam" id="PF13458">
    <property type="entry name" value="Peripla_BP_6"/>
    <property type="match status" value="1"/>
</dbReference>
<dbReference type="InterPro" id="IPR000709">
    <property type="entry name" value="Leu_Ile_Val-bd"/>
</dbReference>
<dbReference type="PRINTS" id="PR00337">
    <property type="entry name" value="LEUILEVALBP"/>
</dbReference>
<evidence type="ECO:0000313" key="7">
    <source>
        <dbReference type="EMBL" id="ERJ91859.1"/>
    </source>
</evidence>
<keyword evidence="8" id="KW-1185">Reference proteome</keyword>
<dbReference type="EMBL" id="AWVH01000040">
    <property type="protein sequence ID" value="ERJ91859.1"/>
    <property type="molecule type" value="Genomic_DNA"/>
</dbReference>
<dbReference type="PANTHER" id="PTHR30483:SF6">
    <property type="entry name" value="PERIPLASMIC BINDING PROTEIN OF ABC TRANSPORTER FOR NATURAL AMINO ACIDS"/>
    <property type="match status" value="1"/>
</dbReference>
<dbReference type="RefSeq" id="WP_021688082.1">
    <property type="nucleotide sequence ID" value="NZ_KI260571.1"/>
</dbReference>
<dbReference type="PANTHER" id="PTHR30483">
    <property type="entry name" value="LEUCINE-SPECIFIC-BINDING PROTEIN"/>
    <property type="match status" value="1"/>
</dbReference>
<evidence type="ECO:0000313" key="8">
    <source>
        <dbReference type="Proteomes" id="UP000016649"/>
    </source>
</evidence>
<proteinExistence type="inferred from homology"/>
<feature type="domain" description="Leucine-binding protein" evidence="6">
    <location>
        <begin position="40"/>
        <end position="375"/>
    </location>
</feature>
<dbReference type="InterPro" id="IPR028082">
    <property type="entry name" value="Peripla_BP_I"/>
</dbReference>
<dbReference type="SUPFAM" id="SSF53822">
    <property type="entry name" value="Periplasmic binding protein-like I"/>
    <property type="match status" value="1"/>
</dbReference>
<keyword evidence="4" id="KW-0029">Amino-acid transport</keyword>
<dbReference type="CDD" id="cd06347">
    <property type="entry name" value="PBP1_ABC_LivK_ligand_binding-like"/>
    <property type="match status" value="1"/>
</dbReference>
<reference evidence="7 8" key="1">
    <citation type="submission" date="2013-08" db="EMBL/GenBank/DDBJ databases">
        <authorList>
            <person name="Weinstock G."/>
            <person name="Sodergren E."/>
            <person name="Wylie T."/>
            <person name="Fulton L."/>
            <person name="Fulton R."/>
            <person name="Fronick C."/>
            <person name="O'Laughlin M."/>
            <person name="Godfrey J."/>
            <person name="Miner T."/>
            <person name="Herter B."/>
            <person name="Appelbaum E."/>
            <person name="Cordes M."/>
            <person name="Lek S."/>
            <person name="Wollam A."/>
            <person name="Pepin K.H."/>
            <person name="Palsikar V.B."/>
            <person name="Mitreva M."/>
            <person name="Wilson R.K."/>
        </authorList>
    </citation>
    <scope>NUCLEOTIDE SEQUENCE [LARGE SCALE GENOMIC DNA]</scope>
    <source>
        <strain evidence="7 8">ATCC 700332</strain>
    </source>
</reference>